<keyword evidence="3 5" id="KW-0964">Secreted</keyword>
<dbReference type="InterPro" id="IPR031825">
    <property type="entry name" value="RXLR"/>
</dbReference>
<comment type="similarity">
    <text evidence="2 5">Belongs to the RxLR effector family.</text>
</comment>
<evidence type="ECO:0000256" key="2">
    <source>
        <dbReference type="ARBA" id="ARBA00010400"/>
    </source>
</evidence>
<keyword evidence="4 5" id="KW-0732">Signal</keyword>
<organism evidence="6 7">
    <name type="scientific">Phytophthora nicotianae P1976</name>
    <dbReference type="NCBI Taxonomy" id="1317066"/>
    <lineage>
        <taxon>Eukaryota</taxon>
        <taxon>Sar</taxon>
        <taxon>Stramenopiles</taxon>
        <taxon>Oomycota</taxon>
        <taxon>Peronosporomycetes</taxon>
        <taxon>Peronosporales</taxon>
        <taxon>Peronosporaceae</taxon>
        <taxon>Phytophthora</taxon>
    </lineage>
</organism>
<dbReference type="GO" id="GO:0005576">
    <property type="term" value="C:extracellular region"/>
    <property type="evidence" value="ECO:0007669"/>
    <property type="project" value="UniProtKB-SubCell"/>
</dbReference>
<comment type="function">
    <text evidence="5">Effector that suppresses plant defense responses during pathogen infection.</text>
</comment>
<accession>A0A081ASH8</accession>
<name>A0A081ASH8_PHYNI</name>
<evidence type="ECO:0000256" key="1">
    <source>
        <dbReference type="ARBA" id="ARBA00004613"/>
    </source>
</evidence>
<dbReference type="OrthoDB" id="104160at2759"/>
<evidence type="ECO:0000313" key="7">
    <source>
        <dbReference type="Proteomes" id="UP000028582"/>
    </source>
</evidence>
<protein>
    <recommendedName>
        <fullName evidence="5">RxLR effector protein</fullName>
    </recommendedName>
</protein>
<reference evidence="6 7" key="1">
    <citation type="submission" date="2013-11" db="EMBL/GenBank/DDBJ databases">
        <title>The Genome Sequence of Phytophthora parasitica P1976.</title>
        <authorList>
            <consortium name="The Broad Institute Genomics Platform"/>
            <person name="Russ C."/>
            <person name="Tyler B."/>
            <person name="Panabieres F."/>
            <person name="Shan W."/>
            <person name="Tripathy S."/>
            <person name="Grunwald N."/>
            <person name="Machado M."/>
            <person name="Johnson C.S."/>
            <person name="Walker B."/>
            <person name="Young S."/>
            <person name="Zeng Q."/>
            <person name="Gargeya S."/>
            <person name="Fitzgerald M."/>
            <person name="Haas B."/>
            <person name="Abouelleil A."/>
            <person name="Allen A.W."/>
            <person name="Alvarado L."/>
            <person name="Arachchi H.M."/>
            <person name="Berlin A.M."/>
            <person name="Chapman S.B."/>
            <person name="Gainer-Dewar J."/>
            <person name="Goldberg J."/>
            <person name="Griggs A."/>
            <person name="Gujja S."/>
            <person name="Hansen M."/>
            <person name="Howarth C."/>
            <person name="Imamovic A."/>
            <person name="Ireland A."/>
            <person name="Larimer J."/>
            <person name="McCowan C."/>
            <person name="Murphy C."/>
            <person name="Pearson M."/>
            <person name="Poon T.W."/>
            <person name="Priest M."/>
            <person name="Roberts A."/>
            <person name="Saif S."/>
            <person name="Shea T."/>
            <person name="Sisk P."/>
            <person name="Sykes S."/>
            <person name="Wortman J."/>
            <person name="Nusbaum C."/>
            <person name="Birren B."/>
        </authorList>
    </citation>
    <scope>NUCLEOTIDE SEQUENCE [LARGE SCALE GENOMIC DNA]</scope>
    <source>
        <strain evidence="6 7">P1976</strain>
    </source>
</reference>
<evidence type="ECO:0000256" key="3">
    <source>
        <dbReference type="ARBA" id="ARBA00022525"/>
    </source>
</evidence>
<proteinExistence type="inferred from homology"/>
<dbReference type="Gene3D" id="1.10.10.2460">
    <property type="match status" value="1"/>
</dbReference>
<comment type="subcellular location">
    <subcellularLocation>
        <location evidence="1 5">Secreted</location>
    </subcellularLocation>
</comment>
<dbReference type="AlphaFoldDB" id="A0A081ASH8"/>
<feature type="chain" id="PRO_5028509668" description="RxLR effector protein" evidence="5">
    <location>
        <begin position="18"/>
        <end position="135"/>
    </location>
</feature>
<evidence type="ECO:0000313" key="6">
    <source>
        <dbReference type="EMBL" id="ETO81839.1"/>
    </source>
</evidence>
<evidence type="ECO:0000256" key="4">
    <source>
        <dbReference type="ARBA" id="ARBA00022729"/>
    </source>
</evidence>
<dbReference type="Proteomes" id="UP000028582">
    <property type="component" value="Unassembled WGS sequence"/>
</dbReference>
<comment type="caution">
    <text evidence="6">The sequence shown here is derived from an EMBL/GenBank/DDBJ whole genome shotgun (WGS) entry which is preliminary data.</text>
</comment>
<dbReference type="EMBL" id="ANJA01000788">
    <property type="protein sequence ID" value="ETO81839.1"/>
    <property type="molecule type" value="Genomic_DNA"/>
</dbReference>
<dbReference type="Pfam" id="PF16810">
    <property type="entry name" value="RXLR"/>
    <property type="match status" value="1"/>
</dbReference>
<gene>
    <name evidence="6" type="ORF">F444_03909</name>
</gene>
<sequence>MHLRYIVLMAIATLAASSSVTSAAKSVHDSRTPTVATNTQVETTNTAHADHEFVRSLLEDDDNSATQGQAFVEHKLKKTLTNPKKAKKLYQYWYKHGYTAEQVASDLGQTENRELDPTYKKISSGYAAYIKEQSA</sequence>
<evidence type="ECO:0000256" key="5">
    <source>
        <dbReference type="RuleBase" id="RU367124"/>
    </source>
</evidence>
<feature type="signal peptide" evidence="5">
    <location>
        <begin position="1"/>
        <end position="17"/>
    </location>
</feature>